<dbReference type="Pfam" id="PF10988">
    <property type="entry name" value="DUF2807"/>
    <property type="match status" value="1"/>
</dbReference>
<dbReference type="PROSITE" id="PS51257">
    <property type="entry name" value="PROKAR_LIPOPROTEIN"/>
    <property type="match status" value="1"/>
</dbReference>
<dbReference type="Gene3D" id="2.160.20.120">
    <property type="match status" value="1"/>
</dbReference>
<evidence type="ECO:0000313" key="2">
    <source>
        <dbReference type="EMBL" id="MDM9632685.1"/>
    </source>
</evidence>
<accession>A0ABT7WIE3</accession>
<reference evidence="2" key="1">
    <citation type="submission" date="2023-06" db="EMBL/GenBank/DDBJ databases">
        <title>Robiginitalea aurantiacus sp. nov. and Algoriphagus sediminis sp. nov., isolated from coastal sediment.</title>
        <authorList>
            <person name="Zhou Z.Y."/>
            <person name="An J."/>
            <person name="Jia Y.W."/>
            <person name="Du Z.J."/>
        </authorList>
    </citation>
    <scope>NUCLEOTIDE SEQUENCE</scope>
    <source>
        <strain evidence="2">M39</strain>
    </source>
</reference>
<dbReference type="InterPro" id="IPR021255">
    <property type="entry name" value="DUF2807"/>
</dbReference>
<keyword evidence="3" id="KW-1185">Reference proteome</keyword>
<evidence type="ECO:0000313" key="3">
    <source>
        <dbReference type="Proteomes" id="UP001174839"/>
    </source>
</evidence>
<protein>
    <submittedName>
        <fullName evidence="2">Head GIN domain-containing protein</fullName>
    </submittedName>
</protein>
<organism evidence="2 3">
    <name type="scientific">Robiginitalea aurantiaca</name>
    <dbReference type="NCBI Taxonomy" id="3056915"/>
    <lineage>
        <taxon>Bacteria</taxon>
        <taxon>Pseudomonadati</taxon>
        <taxon>Bacteroidota</taxon>
        <taxon>Flavobacteriia</taxon>
        <taxon>Flavobacteriales</taxon>
        <taxon>Flavobacteriaceae</taxon>
        <taxon>Robiginitalea</taxon>
    </lineage>
</organism>
<dbReference type="RefSeq" id="WP_289726049.1">
    <property type="nucleotide sequence ID" value="NZ_JAUDUY010000013.1"/>
</dbReference>
<dbReference type="EMBL" id="JAUDUY010000013">
    <property type="protein sequence ID" value="MDM9632685.1"/>
    <property type="molecule type" value="Genomic_DNA"/>
</dbReference>
<gene>
    <name evidence="2" type="ORF">QU605_14500</name>
</gene>
<evidence type="ECO:0000259" key="1">
    <source>
        <dbReference type="Pfam" id="PF10988"/>
    </source>
</evidence>
<feature type="domain" description="Putative auto-transporter adhesin head GIN" evidence="1">
    <location>
        <begin position="38"/>
        <end position="199"/>
    </location>
</feature>
<proteinExistence type="predicted"/>
<dbReference type="Proteomes" id="UP001174839">
    <property type="component" value="Unassembled WGS sequence"/>
</dbReference>
<comment type="caution">
    <text evidence="2">The sequence shown here is derived from an EMBL/GenBank/DDBJ whole genome shotgun (WGS) entry which is preliminary data.</text>
</comment>
<name>A0ABT7WIE3_9FLAO</name>
<sequence length="215" mass="22970">MKRINISICVLLITLTACTKDPIVGSGIPISEFRNVADFTKVSSEGVFEVTITQGNSQSVEVIADDNIIRRVKTEVVNNELRLYLDDNNYEDISLKANIVAKRINGIKNTGVGNIEISNVDEGGSFEVFNSGTGNIAIQGNAESLMLQNEGTGKFNGFLFTVSNCNVEIIGSGDCEVHAISTLNVDIEGSGDVYYKGTPALEVNISGSGKVIDAN</sequence>